<protein>
    <submittedName>
        <fullName evidence="11">N-acetylglucosamine-6-phosphate deacetylase</fullName>
        <ecNumber evidence="11">3.5.1.25</ecNumber>
    </submittedName>
</protein>
<organism evidence="11 14">
    <name type="scientific">Bacteroides ovatus</name>
    <dbReference type="NCBI Taxonomy" id="28116"/>
    <lineage>
        <taxon>Bacteria</taxon>
        <taxon>Pseudomonadati</taxon>
        <taxon>Bacteroidota</taxon>
        <taxon>Bacteroidia</taxon>
        <taxon>Bacteroidales</taxon>
        <taxon>Bacteroidaceae</taxon>
        <taxon>Bacteroides</taxon>
    </lineage>
</organism>
<dbReference type="Proteomes" id="UP000478493">
    <property type="component" value="Unassembled WGS sequence"/>
</dbReference>
<evidence type="ECO:0000313" key="9">
    <source>
        <dbReference type="EMBL" id="KAA3951443.1"/>
    </source>
</evidence>
<sequence>MERLIITNGKLILPTGIKMGQTLICENGKIEQIIPNGSYQPLVGDKVIDARQNYVSPGFIDMHIHGGGGHDFMDGTIEAFLGVAETHAKYGTTAMVPTTLTSTNEELMTTFTVYRKAKEMNINGSQFIGLHLEGPYFSPKQCGAQDPNFLKKPQAEEYNAILEASKDIIRWSVAPELEGALALGQTLQQHHILPSIAHTDAIYEEVEKAFTAGYTHVTHLYSAMSSVTRKNAFRYAGVVEAAYLIEDMTVEIIADGIHLPKPLLQFVYKFKGVDKTALCTDAMRGAGMPDGESILGSLNNGQKVIIEDGVAKMPDRKAFAGSVATTDRLVRTMIYLAGVPLIDAVRMMTLTPARILHIDKEKGSLEIGKDADIVIFDNQININNTILKGHVIYTK</sequence>
<dbReference type="EMBL" id="VWLE01000163">
    <property type="protein sequence ID" value="KAA3951443.1"/>
    <property type="molecule type" value="Genomic_DNA"/>
</dbReference>
<evidence type="ECO:0000313" key="14">
    <source>
        <dbReference type="Proteomes" id="UP000435985"/>
    </source>
</evidence>
<dbReference type="InterPro" id="IPR032466">
    <property type="entry name" value="Metal_Hydrolase"/>
</dbReference>
<dbReference type="PANTHER" id="PTHR11113:SF14">
    <property type="entry name" value="N-ACETYLGLUCOSAMINE-6-PHOSPHATE DEACETYLASE"/>
    <property type="match status" value="1"/>
</dbReference>
<reference evidence="13 14" key="1">
    <citation type="journal article" date="2019" name="Nat. Med.">
        <title>A library of human gut bacterial isolates paired with longitudinal multiomics data enables mechanistic microbiome research.</title>
        <authorList>
            <person name="Poyet M."/>
            <person name="Groussin M."/>
            <person name="Gibbons S.M."/>
            <person name="Avila-Pacheco J."/>
            <person name="Jiang X."/>
            <person name="Kearney S.M."/>
            <person name="Perrotta A.R."/>
            <person name="Berdy B."/>
            <person name="Zhao S."/>
            <person name="Lieberman T.D."/>
            <person name="Swanson P.K."/>
            <person name="Smith M."/>
            <person name="Roesemann S."/>
            <person name="Alexander J.E."/>
            <person name="Rich S.A."/>
            <person name="Livny J."/>
            <person name="Vlamakis H."/>
            <person name="Clish C."/>
            <person name="Bullock K."/>
            <person name="Deik A."/>
            <person name="Scott J."/>
            <person name="Pierce K.A."/>
            <person name="Xavier R.J."/>
            <person name="Alm E.J."/>
        </authorList>
    </citation>
    <scope>NUCLEOTIDE SEQUENCE [LARGE SCALE GENOMIC DNA]</scope>
    <source>
        <strain evidence="11 14">BIOML-A14</strain>
        <strain evidence="9 13">BIOML-A163</strain>
        <strain evidence="10 15">BIOML-A41</strain>
    </source>
</reference>
<dbReference type="InterPro" id="IPR003764">
    <property type="entry name" value="GlcNAc_6-P_deAcase"/>
</dbReference>
<evidence type="ECO:0000256" key="1">
    <source>
        <dbReference type="ARBA" id="ARBA00010716"/>
    </source>
</evidence>
<dbReference type="SUPFAM" id="SSF51338">
    <property type="entry name" value="Composite domain of metallo-dependent hydrolases"/>
    <property type="match status" value="1"/>
</dbReference>
<dbReference type="InterPro" id="IPR011059">
    <property type="entry name" value="Metal-dep_hydrolase_composite"/>
</dbReference>
<dbReference type="PIRSF" id="PIRSF038994">
    <property type="entry name" value="NagA"/>
    <property type="match status" value="1"/>
</dbReference>
<dbReference type="InterPro" id="IPR006680">
    <property type="entry name" value="Amidohydro-rel"/>
</dbReference>
<dbReference type="Gene3D" id="3.20.20.140">
    <property type="entry name" value="Metal-dependent hydrolases"/>
    <property type="match status" value="1"/>
</dbReference>
<name>A0A139L8D7_BACOV</name>
<gene>
    <name evidence="11" type="primary">nagA</name>
    <name evidence="10" type="ORF">F3B85_02325</name>
    <name evidence="11" type="ORF">F3B98_03750</name>
    <name evidence="9" type="ORF">F3D71_12725</name>
    <name evidence="12" type="ORF">PO382_05635</name>
</gene>
<dbReference type="FunFam" id="3.20.20.140:FF:000004">
    <property type="entry name" value="N-acetylglucosamine-6-phosphate deacetylase"/>
    <property type="match status" value="1"/>
</dbReference>
<dbReference type="NCBIfam" id="TIGR00221">
    <property type="entry name" value="nagA"/>
    <property type="match status" value="1"/>
</dbReference>
<evidence type="ECO:0000256" key="3">
    <source>
        <dbReference type="ARBA" id="ARBA00022801"/>
    </source>
</evidence>
<dbReference type="SUPFAM" id="SSF51556">
    <property type="entry name" value="Metallo-dependent hydrolases"/>
    <property type="match status" value="1"/>
</dbReference>
<evidence type="ECO:0000256" key="5">
    <source>
        <dbReference type="PIRNR" id="PIRNR038994"/>
    </source>
</evidence>
<comment type="cofactor">
    <cofactor evidence="7">
        <name>a divalent metal cation</name>
        <dbReference type="ChEBI" id="CHEBI:60240"/>
    </cofactor>
    <text evidence="7">Binds 1 divalent metal cation per subunit.</text>
</comment>
<accession>A0A139L8D7</accession>
<comment type="similarity">
    <text evidence="1 5">Belongs to the metallo-dependent hydrolases superfamily. NagA family.</text>
</comment>
<evidence type="ECO:0000313" key="15">
    <source>
        <dbReference type="Proteomes" id="UP000478493"/>
    </source>
</evidence>
<feature type="binding site" evidence="7">
    <location>
        <position position="219"/>
    </location>
    <ligand>
        <name>Zn(2+)</name>
        <dbReference type="ChEBI" id="CHEBI:29105"/>
    </ligand>
</feature>
<dbReference type="GO" id="GO:0046872">
    <property type="term" value="F:metal ion binding"/>
    <property type="evidence" value="ECO:0007669"/>
    <property type="project" value="UniProtKB-KW"/>
</dbReference>
<dbReference type="EMBL" id="JAQNZF010000005">
    <property type="protein sequence ID" value="MDC2741702.1"/>
    <property type="molecule type" value="Genomic_DNA"/>
</dbReference>
<evidence type="ECO:0000256" key="4">
    <source>
        <dbReference type="ARBA" id="ARBA00023277"/>
    </source>
</evidence>
<evidence type="ECO:0000259" key="8">
    <source>
        <dbReference type="Pfam" id="PF01979"/>
    </source>
</evidence>
<dbReference type="GO" id="GO:0006046">
    <property type="term" value="P:N-acetylglucosamine catabolic process"/>
    <property type="evidence" value="ECO:0007669"/>
    <property type="project" value="TreeGrafter"/>
</dbReference>
<dbReference type="Proteomes" id="UP000323717">
    <property type="component" value="Unassembled WGS sequence"/>
</dbReference>
<evidence type="ECO:0000256" key="6">
    <source>
        <dbReference type="PIRSR" id="PIRSR038994-1"/>
    </source>
</evidence>
<dbReference type="CDD" id="cd00854">
    <property type="entry name" value="NagA"/>
    <property type="match status" value="1"/>
</dbReference>
<feature type="active site" description="Proton donor/acceptor" evidence="6">
    <location>
        <position position="281"/>
    </location>
</feature>
<dbReference type="PANTHER" id="PTHR11113">
    <property type="entry name" value="N-ACETYLGLUCOSAMINE-6-PHOSPHATE DEACETYLASE"/>
    <property type="match status" value="1"/>
</dbReference>
<dbReference type="EMBL" id="VWGP01000002">
    <property type="protein sequence ID" value="KAA4542008.1"/>
    <property type="molecule type" value="Genomic_DNA"/>
</dbReference>
<evidence type="ECO:0000313" key="13">
    <source>
        <dbReference type="Proteomes" id="UP000323717"/>
    </source>
</evidence>
<dbReference type="EMBL" id="VWFO01000003">
    <property type="protein sequence ID" value="KAA4666291.1"/>
    <property type="molecule type" value="Genomic_DNA"/>
</dbReference>
<keyword evidence="3 5" id="KW-0378">Hydrolase</keyword>
<dbReference type="EC" id="3.5.1.25" evidence="11"/>
<dbReference type="RefSeq" id="WP_004305156.1">
    <property type="nucleotide sequence ID" value="NZ_CABKQC010000005.1"/>
</dbReference>
<dbReference type="AlphaFoldDB" id="A0A139L8D7"/>
<dbReference type="Gene3D" id="2.30.40.10">
    <property type="entry name" value="Urease, subunit C, domain 1"/>
    <property type="match status" value="1"/>
</dbReference>
<evidence type="ECO:0000313" key="10">
    <source>
        <dbReference type="EMBL" id="KAA4542008.1"/>
    </source>
</evidence>
<dbReference type="Proteomes" id="UP001219389">
    <property type="component" value="Unassembled WGS sequence"/>
</dbReference>
<comment type="caution">
    <text evidence="11">The sequence shown here is derived from an EMBL/GenBank/DDBJ whole genome shotgun (WGS) entry which is preliminary data.</text>
</comment>
<dbReference type="GO" id="GO:0008448">
    <property type="term" value="F:N-acetylglucosamine-6-phosphate deacetylase activity"/>
    <property type="evidence" value="ECO:0007669"/>
    <property type="project" value="UniProtKB-EC"/>
</dbReference>
<dbReference type="STRING" id="28116.Bovatus_03698"/>
<evidence type="ECO:0000313" key="12">
    <source>
        <dbReference type="EMBL" id="MDC2741702.1"/>
    </source>
</evidence>
<proteinExistence type="inferred from homology"/>
<dbReference type="Proteomes" id="UP000435985">
    <property type="component" value="Unassembled WGS sequence"/>
</dbReference>
<keyword evidence="4 5" id="KW-0119">Carbohydrate metabolism</keyword>
<evidence type="ECO:0000256" key="7">
    <source>
        <dbReference type="PIRSR" id="PIRSR038994-3"/>
    </source>
</evidence>
<evidence type="ECO:0000256" key="2">
    <source>
        <dbReference type="ARBA" id="ARBA00022723"/>
    </source>
</evidence>
<feature type="binding site" evidence="7">
    <location>
        <position position="198"/>
    </location>
    <ligand>
        <name>Zn(2+)</name>
        <dbReference type="ChEBI" id="CHEBI:29105"/>
    </ligand>
</feature>
<reference evidence="12" key="2">
    <citation type="submission" date="2022-10" db="EMBL/GenBank/DDBJ databases">
        <title>Human gut microbiome strain richness.</title>
        <authorList>
            <person name="Chen-Liaw A."/>
        </authorList>
    </citation>
    <scope>NUCLEOTIDE SEQUENCE</scope>
    <source>
        <strain evidence="12">BSD2780120875st1_E1_BSD2780120875_150330</strain>
    </source>
</reference>
<evidence type="ECO:0000313" key="11">
    <source>
        <dbReference type="EMBL" id="KAA4666291.1"/>
    </source>
</evidence>
<feature type="binding site" evidence="7">
    <location>
        <position position="133"/>
    </location>
    <ligand>
        <name>Zn(2+)</name>
        <dbReference type="ChEBI" id="CHEBI:29105"/>
    </ligand>
</feature>
<keyword evidence="2 7" id="KW-0479">Metal-binding</keyword>
<dbReference type="Pfam" id="PF01979">
    <property type="entry name" value="Amidohydro_1"/>
    <property type="match status" value="1"/>
</dbReference>
<feature type="domain" description="Amidohydrolase-related" evidence="8">
    <location>
        <begin position="54"/>
        <end position="391"/>
    </location>
</feature>